<evidence type="ECO:0000313" key="2">
    <source>
        <dbReference type="Proteomes" id="UP000222975"/>
    </source>
</evidence>
<dbReference type="Pfam" id="PF12699">
    <property type="entry name" value="phiKZ_IP"/>
    <property type="match status" value="1"/>
</dbReference>
<dbReference type="EMBL" id="KU886223">
    <property type="protein sequence ID" value="ANH51760.1"/>
    <property type="molecule type" value="Genomic_DNA"/>
</dbReference>
<sequence>MSAINDFLFTAGMEGFNDPSSIPPVGIVVPFFGVEEFAEADAEQSVRMTEMNQQAEAIQRLQQTLVYINAHRPTFDRENAAVVQQALGEVQVLMPDMEDPVTIMGSLEHYTPAYTNHLLAHGIEGIGDKILSVVKKIIELLKKGYAFLSKAIQAKGVVFGKQKRELDELNAWFKDQRKSNDKPATTTGNEPKVVTVTAPTYLYTVDSNKPLAADRLASEVAKYNKFLQAFSVDFIRAHITLGDLYIRALGTLDIASTSNEELFTKMFKGQFKYQASGATLYTKRNGEMCDIETVGLIGGIGFKASIANILVAPLEMTADGSNQRKFFKQMNGLYNYSFVSKIKMDGSTVGNTPIYACSLADAERLVNQLDMLTNWMINSQHDEEIRDFNKRVTECVDKLADRAGRLGNDRSDFITTVINALSGISSGLENVSRGMNQQTNTLINNLREYVTKSTKA</sequence>
<dbReference type="InterPro" id="IPR024413">
    <property type="entry name" value="Phage_phiKZ_Orf92_int-head"/>
</dbReference>
<evidence type="ECO:0000313" key="1">
    <source>
        <dbReference type="EMBL" id="ANH51760.1"/>
    </source>
</evidence>
<name>A0A173GDR0_9CAUD</name>
<protein>
    <submittedName>
        <fullName evidence="1">Uncharacterized protein</fullName>
    </submittedName>
</protein>
<keyword evidence="2" id="KW-1185">Reference proteome</keyword>
<reference evidence="2" key="1">
    <citation type="submission" date="2016-03" db="EMBL/GenBank/DDBJ databases">
        <authorList>
            <person name="Sharma R."/>
            <person name="Simister A.R."/>
            <person name="Berg J.A."/>
            <person name="Jensen G.L."/>
            <person name="Keele B.R."/>
            <person name="Ward M.E.H."/>
            <person name="Breakwell D.P."/>
            <person name="Hope S."/>
            <person name="Grose J.H."/>
        </authorList>
    </citation>
    <scope>NUCLEOTIDE SEQUENCE [LARGE SCALE GENOMIC DNA]</scope>
</reference>
<accession>A0A173GDR0</accession>
<organism evidence="1 2">
    <name type="scientific">Erwinia phage vB_EamM_Simmy50</name>
    <dbReference type="NCBI Taxonomy" id="1815988"/>
    <lineage>
        <taxon>Viruses</taxon>
        <taxon>Duplodnaviria</taxon>
        <taxon>Heunggongvirae</taxon>
        <taxon>Uroviricota</taxon>
        <taxon>Caudoviricetes</taxon>
        <taxon>Chimalliviridae</taxon>
        <taxon>Agricanvirus</taxon>
        <taxon>Agricanvirus simmy50</taxon>
    </lineage>
</organism>
<gene>
    <name evidence="1" type="ORF">SIMMY50_302</name>
</gene>
<dbReference type="Proteomes" id="UP000222975">
    <property type="component" value="Segment"/>
</dbReference>
<proteinExistence type="predicted"/>